<dbReference type="PANTHER" id="PTHR11412">
    <property type="entry name" value="MACROGLOBULIN / COMPLEMENT"/>
    <property type="match status" value="1"/>
</dbReference>
<reference evidence="6" key="2">
    <citation type="submission" date="2025-09" db="UniProtKB">
        <authorList>
            <consortium name="Ensembl"/>
        </authorList>
    </citation>
    <scope>IDENTIFICATION</scope>
</reference>
<evidence type="ECO:0000256" key="2">
    <source>
        <dbReference type="ARBA" id="ARBA00022966"/>
    </source>
</evidence>
<evidence type="ECO:0000313" key="7">
    <source>
        <dbReference type="Proteomes" id="UP000694546"/>
    </source>
</evidence>
<name>A0A8C4ZYI0_GADMO</name>
<keyword evidence="2" id="KW-0882">Thioester bond</keyword>
<dbReference type="SMART" id="SM01359">
    <property type="entry name" value="A2M_N_2"/>
    <property type="match status" value="1"/>
</dbReference>
<evidence type="ECO:0000259" key="5">
    <source>
        <dbReference type="SMART" id="SM01360"/>
    </source>
</evidence>
<organism evidence="6 7">
    <name type="scientific">Gadus morhua</name>
    <name type="common">Atlantic cod</name>
    <dbReference type="NCBI Taxonomy" id="8049"/>
    <lineage>
        <taxon>Eukaryota</taxon>
        <taxon>Metazoa</taxon>
        <taxon>Chordata</taxon>
        <taxon>Craniata</taxon>
        <taxon>Vertebrata</taxon>
        <taxon>Euteleostomi</taxon>
        <taxon>Actinopterygii</taxon>
        <taxon>Neopterygii</taxon>
        <taxon>Teleostei</taxon>
        <taxon>Neoteleostei</taxon>
        <taxon>Acanthomorphata</taxon>
        <taxon>Zeiogadaria</taxon>
        <taxon>Gadariae</taxon>
        <taxon>Gadiformes</taxon>
        <taxon>Gadoidei</taxon>
        <taxon>Gadidae</taxon>
        <taxon>Gadus</taxon>
    </lineage>
</organism>
<dbReference type="InterPro" id="IPR011626">
    <property type="entry name" value="Alpha-macroglobulin_TED"/>
</dbReference>
<dbReference type="Pfam" id="PF07703">
    <property type="entry name" value="A2M_BRD"/>
    <property type="match status" value="1"/>
</dbReference>
<proteinExistence type="predicted"/>
<dbReference type="InterPro" id="IPR019742">
    <property type="entry name" value="MacrogloblnA2_CS"/>
</dbReference>
<evidence type="ECO:0000256" key="1">
    <source>
        <dbReference type="ARBA" id="ARBA00022729"/>
    </source>
</evidence>
<dbReference type="GO" id="GO:0004866">
    <property type="term" value="F:endopeptidase inhibitor activity"/>
    <property type="evidence" value="ECO:0007669"/>
    <property type="project" value="InterPro"/>
</dbReference>
<dbReference type="OMA" id="RYWVHWE"/>
<accession>A0A8C4ZYI0</accession>
<dbReference type="PROSITE" id="PS00477">
    <property type="entry name" value="ALPHA_2_MACROGLOBULIN"/>
    <property type="match status" value="1"/>
</dbReference>
<dbReference type="Gene3D" id="1.50.10.20">
    <property type="match status" value="1"/>
</dbReference>
<dbReference type="SMART" id="SM01360">
    <property type="entry name" value="A2M"/>
    <property type="match status" value="1"/>
</dbReference>
<evidence type="ECO:0000256" key="3">
    <source>
        <dbReference type="ARBA" id="ARBA00023157"/>
    </source>
</evidence>
<dbReference type="Pfam" id="PF00207">
    <property type="entry name" value="A2M"/>
    <property type="match status" value="1"/>
</dbReference>
<dbReference type="GO" id="GO:0005615">
    <property type="term" value="C:extracellular space"/>
    <property type="evidence" value="ECO:0007669"/>
    <property type="project" value="InterPro"/>
</dbReference>
<feature type="domain" description="Alpha-2-macroglobulin bait region" evidence="4">
    <location>
        <begin position="202"/>
        <end position="336"/>
    </location>
</feature>
<sequence>LPLLPAAGAPRGAAGGPLQAVRLHPGLQHPGRRQLSAPGERLQRLAPLPDRSILLAVQGLFDGRLLFSSERELAVRDPAVTSLIQTDKPRYRPGDAVRIRVVSFGAQRRPQGGPVDMVVKDPRGNIIRQWLALNSTRGVVSQELQLSDHPPLGRWTVHTTVHVSLLCTLRSDWPNRGSVLIGQTGYTWNSSPAVTLVHPAGLMHSSEAPVLVERSRYKLSFEGSPSVLRPSLNFTARVRSRDRVLESGTFSGPLALTPEASWAPTVCLVVYCARDDGEVVNGVLQLPVPLELQNQVSLSWSEGQRRPGEEVSLRLSVSEPRSLIGILVVDTATHQHNSTNDITTASVRAEDIGVLLFAGPRTMMPTATKAMHSDNCNHDNYGPKCNRGEASPSPLPRANTQPRLQSRSVLLTNVSMCGQLRVFQDFFITLNLPACIIRGEELVLELNLYNYLAMDLQVTVTVAYSASFEFVFPDVPGLQMASLREVLVKRNGGTNLKIPIRPLALGQMPISVKAMSSQASDAIRRNVLVKAEGLEQTYSSTLFVEPSLGNRSFIGELEFDFPTDVVAGSERAEVMVVGDLLGPSIEGLDSLIQMPYGCGEQNMIHFAPNVYVLQYLDRSGQSAPETVARATMFMQKGYERELSYQREDGSFSAFGESDSSGSTWLSAFVLRCFLPARRFIPIDPRVLARTASWLSGQLGPDGSYLEPGRVIHTELQGGLDGPASLTAYVLMSQYSTQVSEALMYLETRLALGISSDYGLCLVTYALALSESASASSAWDTLVGRAQIRDGVPFWRASEPGLTRSWQPRTADIEMAAYALLSLHLLGRLEEGIPIMKWLTQQRNHLGGYGSTQVRPPRLGPLGSLGGYGSKAILGSLGQLGGYSGTGSNGRGRRYWVHWEGTMVLGPLGGYSGTGSNGRVRQYWIYCEGTTVLGSLGGYGSKAILGSLGQLGGHSGTGSTGRAQRYWVHWEGTAVLGSLGGYAVLGSPGTVGYCAPMPPSS</sequence>
<dbReference type="InterPro" id="IPR013783">
    <property type="entry name" value="Ig-like_fold"/>
</dbReference>
<dbReference type="Gene3D" id="2.60.40.10">
    <property type="entry name" value="Immunoglobulins"/>
    <property type="match status" value="1"/>
</dbReference>
<dbReference type="SMART" id="SM01419">
    <property type="entry name" value="Thiol-ester_cl"/>
    <property type="match status" value="1"/>
</dbReference>
<dbReference type="Gene3D" id="6.20.50.160">
    <property type="match status" value="1"/>
</dbReference>
<dbReference type="InterPro" id="IPR011625">
    <property type="entry name" value="A2M_N_BRD"/>
</dbReference>
<reference evidence="6" key="1">
    <citation type="submission" date="2025-08" db="UniProtKB">
        <authorList>
            <consortium name="Ensembl"/>
        </authorList>
    </citation>
    <scope>IDENTIFICATION</scope>
</reference>
<dbReference type="Ensembl" id="ENSGMOT00000046091.1">
    <property type="protein sequence ID" value="ENSGMOP00000024454.1"/>
    <property type="gene ID" value="ENSGMOG00000022502.1"/>
</dbReference>
<dbReference type="InterPro" id="IPR047565">
    <property type="entry name" value="Alpha-macroglob_thiol-ester_cl"/>
</dbReference>
<dbReference type="PANTHER" id="PTHR11412:SF136">
    <property type="entry name" value="CD109 ANTIGEN"/>
    <property type="match status" value="1"/>
</dbReference>
<dbReference type="Gene3D" id="2.60.40.1930">
    <property type="match status" value="2"/>
</dbReference>
<evidence type="ECO:0000259" key="4">
    <source>
        <dbReference type="SMART" id="SM01359"/>
    </source>
</evidence>
<feature type="domain" description="Alpha-2-macroglobulin" evidence="5">
    <location>
        <begin position="354"/>
        <end position="462"/>
    </location>
</feature>
<keyword evidence="1" id="KW-0732">Signal</keyword>
<evidence type="ECO:0000313" key="6">
    <source>
        <dbReference type="Ensembl" id="ENSGMOP00000024454.1"/>
    </source>
</evidence>
<dbReference type="Proteomes" id="UP000694546">
    <property type="component" value="Chromosome 21"/>
</dbReference>
<dbReference type="AlphaFoldDB" id="A0A8C4ZYI0"/>
<gene>
    <name evidence="6" type="primary">CD109</name>
</gene>
<dbReference type="SUPFAM" id="SSF48239">
    <property type="entry name" value="Terpenoid cyclases/Protein prenyltransferases"/>
    <property type="match status" value="1"/>
</dbReference>
<keyword evidence="3" id="KW-1015">Disulfide bond</keyword>
<dbReference type="Pfam" id="PF01835">
    <property type="entry name" value="MG2"/>
    <property type="match status" value="1"/>
</dbReference>
<dbReference type="InterPro" id="IPR001599">
    <property type="entry name" value="Macroglobln_a2"/>
</dbReference>
<dbReference type="GeneTree" id="ENSGT00940000155926"/>
<dbReference type="InterPro" id="IPR050473">
    <property type="entry name" value="A2M/Complement_sys"/>
</dbReference>
<keyword evidence="7" id="KW-1185">Reference proteome</keyword>
<dbReference type="InterPro" id="IPR002890">
    <property type="entry name" value="MG2"/>
</dbReference>
<dbReference type="InterPro" id="IPR008930">
    <property type="entry name" value="Terpenoid_cyclase/PrenylTrfase"/>
</dbReference>
<dbReference type="Gene3D" id="2.60.120.1540">
    <property type="match status" value="1"/>
</dbReference>
<protein>
    <submittedName>
        <fullName evidence="6">CD109 molecule</fullName>
    </submittedName>
</protein>
<dbReference type="Pfam" id="PF07678">
    <property type="entry name" value="TED_complement"/>
    <property type="match status" value="1"/>
</dbReference>